<sequence length="226" mass="24675">MTDISADAMSMKLANDIRNMGSYIKIEKVNNDSGRVANKELLMIGNTSYLDKVLDVMQNASRMMGLSSGGLHESLIGSLNKGYYNEMEAGSVDGGFGPQGMNLPANSTNARRYQQQQNYGTNSNRSNSSSTNRSYQNNNSRYNNSNGYYDNNTNGMNNYNDYDNSDTYGQGPGCTPNVDGSRDRRCRDGNTGNNNYQNQGGTVIPPNTAGDKLSVDKGLLSTILTR</sequence>
<accession>A0A916KQE3</accession>
<organism evidence="2 3">
    <name type="scientific">Mythimna separata entomopoxvirus 'L'</name>
    <dbReference type="NCBI Taxonomy" id="1293572"/>
    <lineage>
        <taxon>Viruses</taxon>
        <taxon>Varidnaviria</taxon>
        <taxon>Bamfordvirae</taxon>
        <taxon>Nucleocytoviricota</taxon>
        <taxon>Pokkesviricetes</taxon>
        <taxon>Chitovirales</taxon>
        <taxon>Poxviridae</taxon>
        <taxon>Entomopoxvirinae</taxon>
        <taxon>Betaentomopoxvirus</taxon>
        <taxon>Betaentomopoxvirus mseparata</taxon>
        <taxon>Mythimna separata entomopoxvirus</taxon>
    </lineage>
</organism>
<dbReference type="RefSeq" id="YP_008003708.1">
    <property type="nucleotide sequence ID" value="NC_021246.1"/>
</dbReference>
<dbReference type="EMBL" id="HF679134">
    <property type="protein sequence ID" value="CCU56389.1"/>
    <property type="molecule type" value="Genomic_DNA"/>
</dbReference>
<feature type="compositionally biased region" description="Low complexity" evidence="1">
    <location>
        <begin position="118"/>
        <end position="169"/>
    </location>
</feature>
<protein>
    <submittedName>
        <fullName evidence="2">Uncharacterized protein</fullName>
    </submittedName>
</protein>
<evidence type="ECO:0000313" key="2">
    <source>
        <dbReference type="EMBL" id="CCU56389.1"/>
    </source>
</evidence>
<proteinExistence type="predicted"/>
<dbReference type="GeneID" id="15613813"/>
<reference evidence="2 3" key="1">
    <citation type="journal article" date="2013" name="J. Virol.">
        <title>New Insights into the Evolution of Entomopoxvirinae from the Complete Genome Sequences of Four Entomopoxviruses Infecting Adoxophyes honmai, Choristoneura biennis, Choristoneura rosaceana, and Mythimna separata.</title>
        <authorList>
            <person name="Theze J."/>
            <person name="Takatsuka J."/>
            <person name="Li Z."/>
            <person name="Gallais J."/>
            <person name="Doucet D."/>
            <person name="Arif B."/>
            <person name="Nakai M."/>
            <person name="Herniou E.A."/>
        </authorList>
    </citation>
    <scope>NUCLEOTIDE SEQUENCE [LARGE SCALE GENOMIC DNA]</scope>
</reference>
<dbReference type="KEGG" id="vg:15613813"/>
<feature type="compositionally biased region" description="Polar residues" evidence="1">
    <location>
        <begin position="104"/>
        <end position="117"/>
    </location>
</feature>
<evidence type="ECO:0000256" key="1">
    <source>
        <dbReference type="SAM" id="MobiDB-lite"/>
    </source>
</evidence>
<name>A0A916KQE3_9POXV</name>
<evidence type="ECO:0000313" key="3">
    <source>
        <dbReference type="Proteomes" id="UP000792671"/>
    </source>
</evidence>
<keyword evidence="3" id="KW-1185">Reference proteome</keyword>
<gene>
    <name evidence="2" type="ORF">MYSEV_191</name>
</gene>
<feature type="region of interest" description="Disordered" evidence="1">
    <location>
        <begin position="95"/>
        <end position="202"/>
    </location>
</feature>
<dbReference type="Proteomes" id="UP000792671">
    <property type="component" value="Genome"/>
</dbReference>
<feature type="compositionally biased region" description="Low complexity" evidence="1">
    <location>
        <begin position="189"/>
        <end position="202"/>
    </location>
</feature>
<dbReference type="OrthoDB" id="18644at10239"/>